<comment type="subunit">
    <text evidence="2">Component of the Mediator complex.</text>
</comment>
<name>A0A653CSS6_CALMS</name>
<keyword evidence="2" id="KW-0805">Transcription regulation</keyword>
<gene>
    <name evidence="2" type="primary">MED15</name>
    <name evidence="5" type="ORF">CALMAC_LOCUS11123</name>
</gene>
<comment type="similarity">
    <text evidence="2">Belongs to the Mediator complex subunit 15 family.</text>
</comment>
<evidence type="ECO:0000256" key="1">
    <source>
        <dbReference type="ARBA" id="ARBA00023242"/>
    </source>
</evidence>
<keyword evidence="2" id="KW-0010">Activator</keyword>
<evidence type="ECO:0000256" key="2">
    <source>
        <dbReference type="RuleBase" id="RU364148"/>
    </source>
</evidence>
<keyword evidence="6" id="KW-1185">Reference proteome</keyword>
<protein>
    <recommendedName>
        <fullName evidence="2">Mediator of RNA polymerase II transcription subunit 15</fullName>
    </recommendedName>
    <alternativeName>
        <fullName evidence="2">Mediator complex subunit 15</fullName>
    </alternativeName>
</protein>
<dbReference type="AlphaFoldDB" id="A0A653CSS6"/>
<feature type="domain" description="Mediator of RNA polymerase II transcription subunit 15 N-terminal" evidence="4">
    <location>
        <begin position="1"/>
        <end position="34"/>
    </location>
</feature>
<dbReference type="InterPro" id="IPR036529">
    <property type="entry name" value="KIX_dom_sf"/>
</dbReference>
<dbReference type="GO" id="GO:0003712">
    <property type="term" value="F:transcription coregulator activity"/>
    <property type="evidence" value="ECO:0007669"/>
    <property type="project" value="InterPro"/>
</dbReference>
<feature type="region of interest" description="Disordered" evidence="3">
    <location>
        <begin position="92"/>
        <end position="119"/>
    </location>
</feature>
<dbReference type="Proteomes" id="UP000410492">
    <property type="component" value="Unassembled WGS sequence"/>
</dbReference>
<keyword evidence="2" id="KW-0804">Transcription</keyword>
<dbReference type="GO" id="GO:0006355">
    <property type="term" value="P:regulation of DNA-templated transcription"/>
    <property type="evidence" value="ECO:0007669"/>
    <property type="project" value="InterPro"/>
</dbReference>
<reference evidence="5 6" key="1">
    <citation type="submission" date="2019-01" db="EMBL/GenBank/DDBJ databases">
        <authorList>
            <person name="Sayadi A."/>
        </authorList>
    </citation>
    <scope>NUCLEOTIDE SEQUENCE [LARGE SCALE GENOMIC DNA]</scope>
</reference>
<dbReference type="GO" id="GO:0005634">
    <property type="term" value="C:nucleus"/>
    <property type="evidence" value="ECO:0007669"/>
    <property type="project" value="UniProtKB-SubCell"/>
</dbReference>
<dbReference type="EMBL" id="CAACVG010008555">
    <property type="protein sequence ID" value="VEN50317.1"/>
    <property type="molecule type" value="Genomic_DNA"/>
</dbReference>
<dbReference type="OrthoDB" id="10055322at2759"/>
<dbReference type="Gene3D" id="1.10.246.20">
    <property type="entry name" value="Coactivator CBP, KIX domain"/>
    <property type="match status" value="1"/>
</dbReference>
<comment type="subcellular location">
    <subcellularLocation>
        <location evidence="2">Nucleus</location>
    </subcellularLocation>
</comment>
<evidence type="ECO:0000259" key="4">
    <source>
        <dbReference type="Pfam" id="PF09606"/>
    </source>
</evidence>
<evidence type="ECO:0000256" key="3">
    <source>
        <dbReference type="SAM" id="MobiDB-lite"/>
    </source>
</evidence>
<keyword evidence="1 2" id="KW-0539">Nucleus</keyword>
<dbReference type="InterPro" id="IPR019087">
    <property type="entry name" value="Med15_N"/>
</dbReference>
<dbReference type="Pfam" id="PF09606">
    <property type="entry name" value="Med15_N"/>
    <property type="match status" value="1"/>
</dbReference>
<evidence type="ECO:0000313" key="5">
    <source>
        <dbReference type="EMBL" id="VEN50317.1"/>
    </source>
</evidence>
<proteinExistence type="inferred from homology"/>
<evidence type="ECO:0000313" key="6">
    <source>
        <dbReference type="Proteomes" id="UP000410492"/>
    </source>
</evidence>
<accession>A0A653CSS6</accession>
<comment type="function">
    <text evidence="2">Component of the Mediator complex, a coactivator involved in the regulated transcription of nearly all RNA polymerase II-dependent genes. Mediator functions as a bridge to convey information from gene-specific regulatory proteins to the basal RNA polymerase II transcription machinery. Mediator is recruited to promoters by direct interactions with regulatory proteins and serves as a scaffold for the assembly of a functional preinitiation complex with RNA polymerase II and the general transcription factors.</text>
</comment>
<sequence>MESHIFQKTKNKEEYLGLIARLILHVREMTANTGASMDDILEYDDTMPPKRSREEILRRKREAEKTRMLKIKNDPIKLPEYKEKEKQKYLKKIEKGQRKRINQMTDREKRSTRRKWREYSSTYRQKKVVEHHTENFMRETTPPLSDNEPHRENIPHIAEEEYKRRKEGVGNKGSFETDRLNKRMHTFLN</sequence>
<organism evidence="5 6">
    <name type="scientific">Callosobruchus maculatus</name>
    <name type="common">Southern cowpea weevil</name>
    <name type="synonym">Pulse bruchid</name>
    <dbReference type="NCBI Taxonomy" id="64391"/>
    <lineage>
        <taxon>Eukaryota</taxon>
        <taxon>Metazoa</taxon>
        <taxon>Ecdysozoa</taxon>
        <taxon>Arthropoda</taxon>
        <taxon>Hexapoda</taxon>
        <taxon>Insecta</taxon>
        <taxon>Pterygota</taxon>
        <taxon>Neoptera</taxon>
        <taxon>Endopterygota</taxon>
        <taxon>Coleoptera</taxon>
        <taxon>Polyphaga</taxon>
        <taxon>Cucujiformia</taxon>
        <taxon>Chrysomeloidea</taxon>
        <taxon>Chrysomelidae</taxon>
        <taxon>Bruchinae</taxon>
        <taxon>Bruchini</taxon>
        <taxon>Callosobruchus</taxon>
    </lineage>
</organism>